<reference evidence="2 3" key="1">
    <citation type="submission" date="2018-11" db="EMBL/GenBank/DDBJ databases">
        <title>Genomes From Bacteria Associated with the Canine Oral Cavity: a Test Case for Automated Genome-Based Taxonomic Assignment.</title>
        <authorList>
            <person name="Coil D.A."/>
            <person name="Jospin G."/>
            <person name="Darling A.E."/>
            <person name="Wallis C."/>
            <person name="Davis I.J."/>
            <person name="Harris S."/>
            <person name="Eisen J.A."/>
            <person name="Holcombe L.J."/>
            <person name="O'Flynn C."/>
        </authorList>
    </citation>
    <scope>NUCLEOTIDE SEQUENCE [LARGE SCALE GENOMIC DNA]</scope>
    <source>
        <strain evidence="2 3">OH887_COT-365</strain>
    </source>
</reference>
<keyword evidence="1" id="KW-0732">Signal</keyword>
<sequence length="115" mass="12063">MPRPATRVLTCLAALALTVGISACADGKPTKEELREALSSTMLNDEMSPEDRRTTEGTIDCFVDTLRSSMSADGLKALIAAANNPDAVEDPAEVMSEKDLTALAESGAKCTAEES</sequence>
<feature type="chain" id="PRO_5018119533" evidence="1">
    <location>
        <begin position="26"/>
        <end position="115"/>
    </location>
</feature>
<dbReference type="Proteomes" id="UP000280819">
    <property type="component" value="Unassembled WGS sequence"/>
</dbReference>
<evidence type="ECO:0000256" key="1">
    <source>
        <dbReference type="SAM" id="SignalP"/>
    </source>
</evidence>
<dbReference type="AlphaFoldDB" id="A0A3P1T5X7"/>
<organism evidence="2 3">
    <name type="scientific">Arachnia propionica</name>
    <dbReference type="NCBI Taxonomy" id="1750"/>
    <lineage>
        <taxon>Bacteria</taxon>
        <taxon>Bacillati</taxon>
        <taxon>Actinomycetota</taxon>
        <taxon>Actinomycetes</taxon>
        <taxon>Propionibacteriales</taxon>
        <taxon>Propionibacteriaceae</taxon>
        <taxon>Arachnia</taxon>
    </lineage>
</organism>
<evidence type="ECO:0000313" key="2">
    <source>
        <dbReference type="EMBL" id="RRD04605.1"/>
    </source>
</evidence>
<protein>
    <submittedName>
        <fullName evidence="2">Uncharacterized protein</fullName>
    </submittedName>
</protein>
<name>A0A3P1T5X7_9ACTN</name>
<comment type="caution">
    <text evidence="2">The sequence shown here is derived from an EMBL/GenBank/DDBJ whole genome shotgun (WGS) entry which is preliminary data.</text>
</comment>
<feature type="signal peptide" evidence="1">
    <location>
        <begin position="1"/>
        <end position="25"/>
    </location>
</feature>
<evidence type="ECO:0000313" key="3">
    <source>
        <dbReference type="Proteomes" id="UP000280819"/>
    </source>
</evidence>
<dbReference type="RefSeq" id="WP_124844995.1">
    <property type="nucleotide sequence ID" value="NZ_JAUNKP010000027.1"/>
</dbReference>
<proteinExistence type="predicted"/>
<gene>
    <name evidence="2" type="ORF">EII34_09900</name>
</gene>
<dbReference type="EMBL" id="RQZG01000010">
    <property type="protein sequence ID" value="RRD04605.1"/>
    <property type="molecule type" value="Genomic_DNA"/>
</dbReference>
<accession>A0A3P1T5X7</accession>
<dbReference type="PROSITE" id="PS51257">
    <property type="entry name" value="PROKAR_LIPOPROTEIN"/>
    <property type="match status" value="1"/>
</dbReference>